<dbReference type="KEGG" id="iag:Igag_1671"/>
<sequence length="42" mass="4935">MGYKLEFGRGAKKILEELPNDIAKKIYDELQKLVENLYVNSY</sequence>
<evidence type="ECO:0000313" key="2">
    <source>
        <dbReference type="Proteomes" id="UP000001304"/>
    </source>
</evidence>
<dbReference type="Gene3D" id="3.30.2310.20">
    <property type="entry name" value="RelE-like"/>
    <property type="match status" value="1"/>
</dbReference>
<dbReference type="STRING" id="583356.Igag_1671"/>
<dbReference type="Proteomes" id="UP000001304">
    <property type="component" value="Chromosome"/>
</dbReference>
<proteinExistence type="predicted"/>
<reference evidence="1 2" key="1">
    <citation type="journal article" date="2010" name="Stand. Genomic Sci.">
        <title>Complete genome sequence of Ignisphaera aggregans type strain (AQ1.S1).</title>
        <authorList>
            <person name="Goker M."/>
            <person name="Held B."/>
            <person name="Lapidus A."/>
            <person name="Nolan M."/>
            <person name="Spring S."/>
            <person name="Yasawong M."/>
            <person name="Lucas S."/>
            <person name="Glavina Del Rio T."/>
            <person name="Tice H."/>
            <person name="Cheng J.F."/>
            <person name="Goodwin L."/>
            <person name="Tapia R."/>
            <person name="Pitluck S."/>
            <person name="Liolios K."/>
            <person name="Ivanova N."/>
            <person name="Mavromatis K."/>
            <person name="Mikhailova N."/>
            <person name="Pati A."/>
            <person name="Chen A."/>
            <person name="Palaniappan K."/>
            <person name="Brambilla E."/>
            <person name="Land M."/>
            <person name="Hauser L."/>
            <person name="Chang Y.J."/>
            <person name="Jeffries C.D."/>
            <person name="Brettin T."/>
            <person name="Detter J.C."/>
            <person name="Han C."/>
            <person name="Rohde M."/>
            <person name="Sikorski J."/>
            <person name="Woyke T."/>
            <person name="Bristow J."/>
            <person name="Eisen J.A."/>
            <person name="Markowitz V."/>
            <person name="Hugenholtz P."/>
            <person name="Kyrpides N.C."/>
            <person name="Klenk H.P."/>
        </authorList>
    </citation>
    <scope>NUCLEOTIDE SEQUENCE [LARGE SCALE GENOMIC DNA]</scope>
    <source>
        <strain evidence="2">DSM 17230 / JCM 13409 / AQ1.S1</strain>
    </source>
</reference>
<organism evidence="1 2">
    <name type="scientific">Ignisphaera aggregans (strain DSM 17230 / JCM 13409 / AQ1.S1)</name>
    <dbReference type="NCBI Taxonomy" id="583356"/>
    <lineage>
        <taxon>Archaea</taxon>
        <taxon>Thermoproteota</taxon>
        <taxon>Thermoprotei</taxon>
        <taxon>Desulfurococcales</taxon>
        <taxon>Desulfurococcaceae</taxon>
        <taxon>Ignisphaera</taxon>
    </lineage>
</organism>
<protein>
    <recommendedName>
        <fullName evidence="3">Type II toxin-antitoxin system RelE/ParE family toxin</fullName>
    </recommendedName>
</protein>
<evidence type="ECO:0000313" key="1">
    <source>
        <dbReference type="EMBL" id="ADM28468.1"/>
    </source>
</evidence>
<dbReference type="InterPro" id="IPR035093">
    <property type="entry name" value="RelE/ParE_toxin_dom_sf"/>
</dbReference>
<dbReference type="AlphaFoldDB" id="E0SRT7"/>
<dbReference type="SUPFAM" id="SSF143011">
    <property type="entry name" value="RelE-like"/>
    <property type="match status" value="1"/>
</dbReference>
<dbReference type="BioCyc" id="IAGG583356:GHAH-1658-MONOMER"/>
<evidence type="ECO:0008006" key="3">
    <source>
        <dbReference type="Google" id="ProtNLM"/>
    </source>
</evidence>
<dbReference type="EMBL" id="CP002098">
    <property type="protein sequence ID" value="ADM28468.1"/>
    <property type="molecule type" value="Genomic_DNA"/>
</dbReference>
<name>E0SRT7_IGNAA</name>
<accession>E0SRT7</accession>
<keyword evidence="2" id="KW-1185">Reference proteome</keyword>
<dbReference type="HOGENOM" id="CLU_3245307_0_0_2"/>
<gene>
    <name evidence="1" type="ordered locus">Igag_1671</name>
</gene>